<dbReference type="PANTHER" id="PTHR11207:SF0">
    <property type="entry name" value="RIBONUCLEASE 3"/>
    <property type="match status" value="1"/>
</dbReference>
<keyword evidence="9" id="KW-0540">Nuclease</keyword>
<dbReference type="FunFam" id="3.30.160.20:FF:000012">
    <property type="entry name" value="Drosha ribonuclease III"/>
    <property type="match status" value="1"/>
</dbReference>
<keyword evidence="16" id="KW-0334">Gonadal differentiation</keyword>
<feature type="compositionally biased region" description="Low complexity" evidence="24">
    <location>
        <begin position="1299"/>
        <end position="1308"/>
    </location>
</feature>
<evidence type="ECO:0000259" key="26">
    <source>
        <dbReference type="PROSITE" id="PS50142"/>
    </source>
</evidence>
<dbReference type="CDD" id="cd00593">
    <property type="entry name" value="RIBOc"/>
    <property type="match status" value="2"/>
</dbReference>
<dbReference type="Gene3D" id="3.30.160.20">
    <property type="match status" value="1"/>
</dbReference>
<keyword evidence="10" id="KW-0479">Metal-binding</keyword>
<evidence type="ECO:0000256" key="22">
    <source>
        <dbReference type="ARBA" id="ARBA00083702"/>
    </source>
</evidence>
<dbReference type="PROSITE" id="PS50137">
    <property type="entry name" value="DS_RBD"/>
    <property type="match status" value="1"/>
</dbReference>
<dbReference type="SMART" id="SM00535">
    <property type="entry name" value="RIBOc"/>
    <property type="match status" value="2"/>
</dbReference>
<dbReference type="InterPro" id="IPR058938">
    <property type="entry name" value="Helical_CED_Drosha"/>
</dbReference>
<dbReference type="HAMAP" id="MF_00104">
    <property type="entry name" value="RNase_III"/>
    <property type="match status" value="1"/>
</dbReference>
<dbReference type="Pfam" id="PF00035">
    <property type="entry name" value="dsrm"/>
    <property type="match status" value="1"/>
</dbReference>
<evidence type="ECO:0000256" key="17">
    <source>
        <dbReference type="ARBA" id="ARBA00023211"/>
    </source>
</evidence>
<dbReference type="GO" id="GO:0006364">
    <property type="term" value="P:rRNA processing"/>
    <property type="evidence" value="ECO:0007669"/>
    <property type="project" value="InterPro"/>
</dbReference>
<evidence type="ECO:0000256" key="16">
    <source>
        <dbReference type="ARBA" id="ARBA00023156"/>
    </source>
</evidence>
<comment type="function">
    <text evidence="20">Executes the initial step of microRNA (miRNA) processing in the nucleus, that is the cleavage of pri-miRNA to release pre-miRNA. Involved in pre-rRNA processing. Cleaves double-strand RNA and does not cleave single-strand RNA. Involved in fertility. Required for the function or synthesis of the let-7 miRNA.</text>
</comment>
<feature type="compositionally biased region" description="Basic and acidic residues" evidence="24">
    <location>
        <begin position="131"/>
        <end position="157"/>
    </location>
</feature>
<feature type="region of interest" description="Disordered" evidence="24">
    <location>
        <begin position="1214"/>
        <end position="1357"/>
    </location>
</feature>
<evidence type="ECO:0000256" key="2">
    <source>
        <dbReference type="ARBA" id="ARBA00001936"/>
    </source>
</evidence>
<comment type="catalytic activity">
    <reaction evidence="1">
        <text>Endonucleolytic cleavage to 5'-phosphomonoester.</text>
        <dbReference type="EC" id="3.1.26.3"/>
    </reaction>
</comment>
<evidence type="ECO:0000256" key="19">
    <source>
        <dbReference type="ARBA" id="ARBA00032486"/>
    </source>
</evidence>
<gene>
    <name evidence="27" type="ORF">TCAL_06868</name>
</gene>
<feature type="compositionally biased region" description="Pro residues" evidence="24">
    <location>
        <begin position="85"/>
        <end position="97"/>
    </location>
</feature>
<comment type="cofactor">
    <cofactor evidence="2">
        <name>Mn(2+)</name>
        <dbReference type="ChEBI" id="CHEBI:29035"/>
    </cofactor>
</comment>
<keyword evidence="28" id="KW-1185">Reference proteome</keyword>
<dbReference type="InterPro" id="IPR000999">
    <property type="entry name" value="RNase_III_dom"/>
</dbReference>
<feature type="compositionally biased region" description="Basic residues" evidence="24">
    <location>
        <begin position="158"/>
        <end position="168"/>
    </location>
</feature>
<keyword evidence="12" id="KW-0255">Endonuclease</keyword>
<dbReference type="GO" id="GO:0031053">
    <property type="term" value="P:primary miRNA processing"/>
    <property type="evidence" value="ECO:0007669"/>
    <property type="project" value="TreeGrafter"/>
</dbReference>
<dbReference type="GO" id="GO:0070877">
    <property type="term" value="C:microprocessor complex"/>
    <property type="evidence" value="ECO:0007669"/>
    <property type="project" value="TreeGrafter"/>
</dbReference>
<dbReference type="Gene3D" id="1.10.1520.10">
    <property type="entry name" value="Ribonuclease III domain"/>
    <property type="match status" value="2"/>
</dbReference>
<dbReference type="EC" id="3.1.26.3" evidence="6"/>
<evidence type="ECO:0000256" key="4">
    <source>
        <dbReference type="ARBA" id="ARBA00004123"/>
    </source>
</evidence>
<dbReference type="Proteomes" id="UP000318571">
    <property type="component" value="Chromosome 10"/>
</dbReference>
<evidence type="ECO:0000256" key="1">
    <source>
        <dbReference type="ARBA" id="ARBA00000109"/>
    </source>
</evidence>
<dbReference type="InterPro" id="IPR014720">
    <property type="entry name" value="dsRBD_dom"/>
</dbReference>
<comment type="subcellular location">
    <subcellularLocation>
        <location evidence="4">Nucleus</location>
    </subcellularLocation>
</comment>
<feature type="domain" description="DRBM" evidence="25">
    <location>
        <begin position="1096"/>
        <end position="1171"/>
    </location>
</feature>
<evidence type="ECO:0000256" key="7">
    <source>
        <dbReference type="ARBA" id="ARBA00017706"/>
    </source>
</evidence>
<dbReference type="GO" id="GO:0007506">
    <property type="term" value="P:gonadal mesoderm development"/>
    <property type="evidence" value="ECO:0007669"/>
    <property type="project" value="UniProtKB-KW"/>
</dbReference>
<feature type="compositionally biased region" description="Basic and acidic residues" evidence="24">
    <location>
        <begin position="1317"/>
        <end position="1349"/>
    </location>
</feature>
<dbReference type="CDD" id="cd19877">
    <property type="entry name" value="DSRM_RNAse_III_meta_like"/>
    <property type="match status" value="1"/>
</dbReference>
<evidence type="ECO:0000259" key="25">
    <source>
        <dbReference type="PROSITE" id="PS50137"/>
    </source>
</evidence>
<feature type="region of interest" description="Disordered" evidence="24">
    <location>
        <begin position="1"/>
        <end position="33"/>
    </location>
</feature>
<feature type="region of interest" description="Disordered" evidence="24">
    <location>
        <begin position="85"/>
        <end position="238"/>
    </location>
</feature>
<feature type="compositionally biased region" description="Low complexity" evidence="24">
    <location>
        <begin position="1274"/>
        <end position="1288"/>
    </location>
</feature>
<comment type="cofactor">
    <cofactor evidence="3">
        <name>Mg(2+)</name>
        <dbReference type="ChEBI" id="CHEBI:18420"/>
    </cofactor>
</comment>
<dbReference type="SUPFAM" id="SSF54768">
    <property type="entry name" value="dsRNA-binding domain-like"/>
    <property type="match status" value="1"/>
</dbReference>
<evidence type="ECO:0000256" key="12">
    <source>
        <dbReference type="ARBA" id="ARBA00022759"/>
    </source>
</evidence>
<sequence length="1357" mass="156218">MAHLQSLAHLSQAPPPPPPGTSHAPRLSVPPPPGAMYPPYHVPVAYHPVHGHALHPTHMNFSLPPPPVAYAAYYPPPPPMAARPPLPNPFALPPPNIGPMSGAGGTVTASRSDRRLPRSRSRSRSPSGGRYRRDSRDYRRDRDRDRSPYRSSRDRRSSPGRRRSRRSPSPRYDRGYSSRRSSRSPSLRRPSSYSDRDRYERRSDRRRSPEVGRSRPQSPARGPSRRRPTPPGISNKARDLFERRINMNHEEVLAEEKKIWTRSAPADPYYERDPHNPLMMRATSKLTELCDRFESQLVHPREHAKLKFPPYATPKFGLPPSRCKKHAKKADSDAESQDEDDVEDDDEAAKNESLEWLRYRQDQPNRLHQELWENRSNEFNDGPTCRCSVKAREHGIRHGIYQGEKTVPDLDPATNNSDKLYHYRIAVTPPTNFLVLQPTTIHHDEHEFIFEGFSLFTTEPLQDLPPCKVVRFNIEYSILYLQEKIPDNFTLRELKLFHRYFFTELLELLDWDTSDRFYFMPRFVRDLSEDGKEILSMNEVMKYLIKSYSPLVVETDLMPMLKMSPTEWVDFVEKVKGMLVTKPGLKPSAFRIDQLDREQDNPQVIKYPEIVHFGTRPPQLCYAGNPDYQKAWREFVKYRHLLANMAKPTFKEKRHLEVLEEKLLDMRSNSKLKRDVTIAVGSEGFFKTGLMSDIAQHGMLLPVLVNHLRLYASLDFFQEQIGYTFKNRHLLHLAVTHPSYRENYGTNPDHARTTLSNCGIRQPEYGDKKVLFANNRKRGINMLINIMSRFGKNQETESKVPHNERLEFLGDAVVEFITSVHLFYMFPDLEEGGLATYRGALVQNQHLAILAEVLGLENYMLYAHGSDLCHDAELRHAMANCFEAVMGAIYLDGGIEAVDGIFAKALFGSDPELHKVWTSLTHHPLQIQEPKGDRHWIPKYPILQKLAEFEDSVGVEFTHIRLLARAFTDRSLGLSVLTLGSNQRLEFLGDTVLQLITSNYLYRHFPEHHEGHLSLLRSSIVNNRTQAVVCDDIGISIYAQFANPKHELKVKDRADLLEAFLGALYIDKDLDFCTKFAEVCFFPRLTHFIVNQEWNDPKSKLQQCCLTLRTMNGSDPDIPNYKVVESKGPTNTRVYTVAVYFRGDRLANADGHSIQDAEMKAAKLALENCAHLFPHLTYQKKIVERSLYKQNKDRLREEWHKEVRKKREELGLDDDKKRASNKGEIRAKEEQLDRDHFKKMAQIREEERQRERTNLELKAASTKRQRRSPSWEGSSPPSNPDTNSPPRSYASSNQRPKRSSSSSSSLSSVKIEPNSPGEKEEPGSHLGERHRSRSLSRDTDVKEEPPSDREDGEISDD</sequence>
<evidence type="ECO:0000256" key="24">
    <source>
        <dbReference type="SAM" id="MobiDB-lite"/>
    </source>
</evidence>
<dbReference type="OrthoDB" id="67027at2759"/>
<dbReference type="GO" id="GO:0031054">
    <property type="term" value="P:pre-miRNA processing"/>
    <property type="evidence" value="ECO:0007669"/>
    <property type="project" value="InterPro"/>
</dbReference>
<keyword evidence="11" id="KW-0677">Repeat</keyword>
<feature type="compositionally biased region" description="Basic and acidic residues" evidence="24">
    <location>
        <begin position="194"/>
        <end position="213"/>
    </location>
</feature>
<evidence type="ECO:0000313" key="28">
    <source>
        <dbReference type="Proteomes" id="UP000318571"/>
    </source>
</evidence>
<keyword evidence="16" id="KW-0221">Differentiation</keyword>
<evidence type="ECO:0000256" key="11">
    <source>
        <dbReference type="ARBA" id="ARBA00022737"/>
    </source>
</evidence>
<evidence type="ECO:0000256" key="21">
    <source>
        <dbReference type="ARBA" id="ARBA00078955"/>
    </source>
</evidence>
<dbReference type="Pfam" id="PF00636">
    <property type="entry name" value="Ribonuclease_3"/>
    <property type="match status" value="1"/>
</dbReference>
<keyword evidence="18" id="KW-0539">Nucleus</keyword>
<reference evidence="27 28" key="1">
    <citation type="journal article" date="2018" name="Nat. Ecol. Evol.">
        <title>Genomic signatures of mitonuclear coevolution across populations of Tigriopus californicus.</title>
        <authorList>
            <person name="Barreto F.S."/>
            <person name="Watson E.T."/>
            <person name="Lima T.G."/>
            <person name="Willett C.S."/>
            <person name="Edmands S."/>
            <person name="Li W."/>
            <person name="Burton R.S."/>
        </authorList>
    </citation>
    <scope>NUCLEOTIDE SEQUENCE [LARGE SCALE GENOMIC DNA]</scope>
    <source>
        <strain evidence="27 28">San Diego</strain>
    </source>
</reference>
<evidence type="ECO:0000256" key="15">
    <source>
        <dbReference type="ARBA" id="ARBA00022884"/>
    </source>
</evidence>
<dbReference type="GO" id="GO:0046872">
    <property type="term" value="F:metal ion binding"/>
    <property type="evidence" value="ECO:0007669"/>
    <property type="project" value="UniProtKB-KW"/>
</dbReference>
<dbReference type="PANTHER" id="PTHR11207">
    <property type="entry name" value="RIBONUCLEASE III"/>
    <property type="match status" value="1"/>
</dbReference>
<keyword evidence="14" id="KW-0460">Magnesium</keyword>
<evidence type="ECO:0000256" key="10">
    <source>
        <dbReference type="ARBA" id="ARBA00022723"/>
    </source>
</evidence>
<evidence type="ECO:0000256" key="6">
    <source>
        <dbReference type="ARBA" id="ARBA00012177"/>
    </source>
</evidence>
<feature type="compositionally biased region" description="Basic and acidic residues" evidence="24">
    <location>
        <begin position="1214"/>
        <end position="1255"/>
    </location>
</feature>
<organism evidence="27 28">
    <name type="scientific">Tigriopus californicus</name>
    <name type="common">Marine copepod</name>
    <dbReference type="NCBI Taxonomy" id="6832"/>
    <lineage>
        <taxon>Eukaryota</taxon>
        <taxon>Metazoa</taxon>
        <taxon>Ecdysozoa</taxon>
        <taxon>Arthropoda</taxon>
        <taxon>Crustacea</taxon>
        <taxon>Multicrustacea</taxon>
        <taxon>Hexanauplia</taxon>
        <taxon>Copepoda</taxon>
        <taxon>Harpacticoida</taxon>
        <taxon>Harpacticidae</taxon>
        <taxon>Tigriopus</taxon>
    </lineage>
</organism>
<evidence type="ECO:0000313" key="27">
    <source>
        <dbReference type="EMBL" id="TRY64252.1"/>
    </source>
</evidence>
<evidence type="ECO:0000256" key="18">
    <source>
        <dbReference type="ARBA" id="ARBA00023242"/>
    </source>
</evidence>
<feature type="compositionally biased region" description="Acidic residues" evidence="24">
    <location>
        <begin position="333"/>
        <end position="347"/>
    </location>
</feature>
<evidence type="ECO:0000256" key="14">
    <source>
        <dbReference type="ARBA" id="ARBA00022842"/>
    </source>
</evidence>
<keyword evidence="15 23" id="KW-0694">RNA-binding</keyword>
<feature type="domain" description="RNase III" evidence="26">
    <location>
        <begin position="714"/>
        <end position="894"/>
    </location>
</feature>
<comment type="caution">
    <text evidence="27">The sequence shown here is derived from an EMBL/GenBank/DDBJ whole genome shotgun (WGS) entry which is preliminary data.</text>
</comment>
<dbReference type="GO" id="GO:0004525">
    <property type="term" value="F:ribonuclease III activity"/>
    <property type="evidence" value="ECO:0007669"/>
    <property type="project" value="UniProtKB-EC"/>
</dbReference>
<evidence type="ECO:0000256" key="20">
    <source>
        <dbReference type="ARBA" id="ARBA00060285"/>
    </source>
</evidence>
<evidence type="ECO:0000256" key="9">
    <source>
        <dbReference type="ARBA" id="ARBA00022722"/>
    </source>
</evidence>
<evidence type="ECO:0000256" key="5">
    <source>
        <dbReference type="ARBA" id="ARBA00010183"/>
    </source>
</evidence>
<dbReference type="EMBL" id="VCGU01000458">
    <property type="protein sequence ID" value="TRY64252.1"/>
    <property type="molecule type" value="Genomic_DNA"/>
</dbReference>
<keyword evidence="13" id="KW-0378">Hydrolase</keyword>
<feature type="region of interest" description="Disordered" evidence="24">
    <location>
        <begin position="310"/>
        <end position="349"/>
    </location>
</feature>
<evidence type="ECO:0000256" key="8">
    <source>
        <dbReference type="ARBA" id="ARBA00022517"/>
    </source>
</evidence>
<dbReference type="Pfam" id="PF14622">
    <property type="entry name" value="Ribonucleas_3_3"/>
    <property type="match status" value="1"/>
</dbReference>
<keyword evidence="17" id="KW-0464">Manganese</keyword>
<dbReference type="Pfam" id="PF26050">
    <property type="entry name" value="Helical_CED_Drosha"/>
    <property type="match status" value="1"/>
</dbReference>
<dbReference type="InterPro" id="IPR044442">
    <property type="entry name" value="RNAse_III_DSRM__animal"/>
</dbReference>
<dbReference type="PROSITE" id="PS50142">
    <property type="entry name" value="RNASE_3_2"/>
    <property type="match status" value="2"/>
</dbReference>
<feature type="domain" description="RNase III" evidence="26">
    <location>
        <begin position="946"/>
        <end position="1069"/>
    </location>
</feature>
<feature type="compositionally biased region" description="Low complexity" evidence="24">
    <location>
        <begin position="183"/>
        <end position="193"/>
    </location>
</feature>
<dbReference type="SUPFAM" id="SSF69065">
    <property type="entry name" value="RNase III domain-like"/>
    <property type="match status" value="2"/>
</dbReference>
<comment type="similarity">
    <text evidence="5">Belongs to the ribonuclease III family.</text>
</comment>
<dbReference type="SMART" id="SM00358">
    <property type="entry name" value="DSRM"/>
    <property type="match status" value="1"/>
</dbReference>
<dbReference type="InterPro" id="IPR036389">
    <property type="entry name" value="RNase_III_sf"/>
</dbReference>
<keyword evidence="8" id="KW-0690">Ribosome biogenesis</keyword>
<protein>
    <recommendedName>
        <fullName evidence="7">Ribonuclease 3</fullName>
        <ecNumber evidence="6">3.1.26.3</ecNumber>
    </recommendedName>
    <alternativeName>
        <fullName evidence="19">Ribonuclease III</fullName>
    </alternativeName>
    <alternativeName>
        <fullName evidence="21 22">protein Drosha</fullName>
    </alternativeName>
</protein>
<dbReference type="GO" id="GO:0003723">
    <property type="term" value="F:RNA binding"/>
    <property type="evidence" value="ECO:0007669"/>
    <property type="project" value="UniProtKB-UniRule"/>
</dbReference>
<dbReference type="PROSITE" id="PS00517">
    <property type="entry name" value="RNASE_3_1"/>
    <property type="match status" value="1"/>
</dbReference>
<accession>A0A553NFM7</accession>
<evidence type="ECO:0000256" key="3">
    <source>
        <dbReference type="ARBA" id="ARBA00001946"/>
    </source>
</evidence>
<dbReference type="STRING" id="6832.A0A553NFM7"/>
<dbReference type="InterPro" id="IPR011907">
    <property type="entry name" value="RNase_III"/>
</dbReference>
<dbReference type="FunFam" id="1.10.1520.10:FF:000002">
    <property type="entry name" value="Drosha ribonuclease III"/>
    <property type="match status" value="1"/>
</dbReference>
<name>A0A553NFM7_TIGCA</name>
<proteinExistence type="inferred from homology"/>
<evidence type="ECO:0000256" key="13">
    <source>
        <dbReference type="ARBA" id="ARBA00022801"/>
    </source>
</evidence>
<evidence type="ECO:0000256" key="23">
    <source>
        <dbReference type="PROSITE-ProRule" id="PRU00266"/>
    </source>
</evidence>
<dbReference type="OMA" id="ENFTIHE"/>